<sequence length="43" mass="4922">MAPFGEILQSYRTPLEVYSDRNLKDLQEVLLKTKAVNDTLTLP</sequence>
<evidence type="ECO:0000313" key="1">
    <source>
        <dbReference type="EMBL" id="KGA92633.1"/>
    </source>
</evidence>
<organism evidence="1 2">
    <name type="scientific">Leptospirillum ferriphilum</name>
    <dbReference type="NCBI Taxonomy" id="178606"/>
    <lineage>
        <taxon>Bacteria</taxon>
        <taxon>Pseudomonadati</taxon>
        <taxon>Nitrospirota</taxon>
        <taxon>Nitrospiria</taxon>
        <taxon>Nitrospirales</taxon>
        <taxon>Nitrospiraceae</taxon>
        <taxon>Leptospirillum</taxon>
    </lineage>
</organism>
<name>A0A094W5D0_9BACT</name>
<proteinExistence type="predicted"/>
<protein>
    <submittedName>
        <fullName evidence="1">Uncharacterized protein</fullName>
    </submittedName>
</protein>
<dbReference type="PATRIC" id="fig|178606.4.peg.2675"/>
<comment type="caution">
    <text evidence="1">The sequence shown here is derived from an EMBL/GenBank/DDBJ whole genome shotgun (WGS) entry which is preliminary data.</text>
</comment>
<dbReference type="EMBL" id="JPGK01000014">
    <property type="protein sequence ID" value="KGA92633.1"/>
    <property type="molecule type" value="Genomic_DNA"/>
</dbReference>
<reference evidence="1 2" key="1">
    <citation type="submission" date="2014-06" db="EMBL/GenBank/DDBJ databases">
        <title>Draft genome sequence of iron oxidizing acidophile Leptospirillum ferriphilum DSM14647.</title>
        <authorList>
            <person name="Cardenas J.P."/>
            <person name="Lazcano M."/>
            <person name="Ossandon F.J."/>
            <person name="Corbett M."/>
            <person name="Holmes D.S."/>
            <person name="Watkin E."/>
        </authorList>
    </citation>
    <scope>NUCLEOTIDE SEQUENCE [LARGE SCALE GENOMIC DNA]</scope>
    <source>
        <strain evidence="1 2">DSM 14647</strain>
    </source>
</reference>
<gene>
    <name evidence="1" type="ORF">LptCag_1777</name>
</gene>
<evidence type="ECO:0000313" key="2">
    <source>
        <dbReference type="Proteomes" id="UP000029452"/>
    </source>
</evidence>
<dbReference type="Proteomes" id="UP000029452">
    <property type="component" value="Unassembled WGS sequence"/>
</dbReference>
<accession>A0A094W5D0</accession>
<dbReference type="AlphaFoldDB" id="A0A094W5D0"/>